<dbReference type="AlphaFoldDB" id="A0A2G5EWM8"/>
<dbReference type="EMBL" id="KZ305021">
    <property type="protein sequence ID" value="PIA60126.1"/>
    <property type="molecule type" value="Genomic_DNA"/>
</dbReference>
<reference evidence="1 2" key="1">
    <citation type="submission" date="2017-09" db="EMBL/GenBank/DDBJ databases">
        <title>WGS assembly of Aquilegia coerulea Goldsmith.</title>
        <authorList>
            <person name="Hodges S."/>
            <person name="Kramer E."/>
            <person name="Nordborg M."/>
            <person name="Tomkins J."/>
            <person name="Borevitz J."/>
            <person name="Derieg N."/>
            <person name="Yan J."/>
            <person name="Mihaltcheva S."/>
            <person name="Hayes R.D."/>
            <person name="Rokhsar D."/>
        </authorList>
    </citation>
    <scope>NUCLEOTIDE SEQUENCE [LARGE SCALE GENOMIC DNA]</scope>
    <source>
        <strain evidence="2">cv. Goldsmith</strain>
    </source>
</reference>
<accession>A0A2G5EWM8</accession>
<dbReference type="InParanoid" id="A0A2G5EWM8"/>
<protein>
    <submittedName>
        <fullName evidence="1">Uncharacterized protein</fullName>
    </submittedName>
</protein>
<evidence type="ECO:0000313" key="1">
    <source>
        <dbReference type="EMBL" id="PIA60126.1"/>
    </source>
</evidence>
<proteinExistence type="predicted"/>
<name>A0A2G5EWM8_AQUCA</name>
<sequence>MEVPLNLENVDGEILKSGSKCYPKGAAGASVFNLFLIRLFPKLTYPDTSIPERIMVVTKTWLQTINDEEAHALLSNLAIPRDYSKCTTNSRQVIFKVDLESPITKSLAWFAVEDHLFKKRTSEKFESL</sequence>
<keyword evidence="2" id="KW-1185">Reference proteome</keyword>
<dbReference type="Proteomes" id="UP000230069">
    <property type="component" value="Unassembled WGS sequence"/>
</dbReference>
<evidence type="ECO:0000313" key="2">
    <source>
        <dbReference type="Proteomes" id="UP000230069"/>
    </source>
</evidence>
<organism evidence="1 2">
    <name type="scientific">Aquilegia coerulea</name>
    <name type="common">Rocky mountain columbine</name>
    <dbReference type="NCBI Taxonomy" id="218851"/>
    <lineage>
        <taxon>Eukaryota</taxon>
        <taxon>Viridiplantae</taxon>
        <taxon>Streptophyta</taxon>
        <taxon>Embryophyta</taxon>
        <taxon>Tracheophyta</taxon>
        <taxon>Spermatophyta</taxon>
        <taxon>Magnoliopsida</taxon>
        <taxon>Ranunculales</taxon>
        <taxon>Ranunculaceae</taxon>
        <taxon>Thalictroideae</taxon>
        <taxon>Aquilegia</taxon>
    </lineage>
</organism>
<gene>
    <name evidence="1" type="ORF">AQUCO_00400786v1</name>
</gene>